<dbReference type="EMBL" id="JACGLT010000004">
    <property type="protein sequence ID" value="MBA6152527.1"/>
    <property type="molecule type" value="Genomic_DNA"/>
</dbReference>
<organism evidence="3 4">
    <name type="scientific">Gelidibacter maritimus</name>
    <dbReference type="NCBI Taxonomy" id="2761487"/>
    <lineage>
        <taxon>Bacteria</taxon>
        <taxon>Pseudomonadati</taxon>
        <taxon>Bacteroidota</taxon>
        <taxon>Flavobacteriia</taxon>
        <taxon>Flavobacteriales</taxon>
        <taxon>Flavobacteriaceae</taxon>
        <taxon>Gelidibacter</taxon>
    </lineage>
</organism>
<dbReference type="InterPro" id="IPR050709">
    <property type="entry name" value="Biotin_Carboxyl_Carrier/Decarb"/>
</dbReference>
<dbReference type="FunFam" id="2.40.50.100:FF:000003">
    <property type="entry name" value="Acetyl-CoA carboxylase biotin carboxyl carrier protein"/>
    <property type="match status" value="1"/>
</dbReference>
<dbReference type="PANTHER" id="PTHR45266:SF3">
    <property type="entry name" value="OXALOACETATE DECARBOXYLASE ALPHA CHAIN"/>
    <property type="match status" value="1"/>
</dbReference>
<keyword evidence="1" id="KW-0092">Biotin</keyword>
<dbReference type="InterPro" id="IPR000089">
    <property type="entry name" value="Biotin_lipoyl"/>
</dbReference>
<evidence type="ECO:0000259" key="2">
    <source>
        <dbReference type="PROSITE" id="PS50968"/>
    </source>
</evidence>
<dbReference type="Proteomes" id="UP000541857">
    <property type="component" value="Unassembled WGS sequence"/>
</dbReference>
<evidence type="ECO:0000313" key="3">
    <source>
        <dbReference type="EMBL" id="MBA6152527.1"/>
    </source>
</evidence>
<feature type="domain" description="Lipoyl-binding" evidence="2">
    <location>
        <begin position="83"/>
        <end position="161"/>
    </location>
</feature>
<dbReference type="Gene3D" id="2.40.50.100">
    <property type="match status" value="1"/>
</dbReference>
<dbReference type="AlphaFoldDB" id="A0A7W2M4F4"/>
<dbReference type="PROSITE" id="PS50968">
    <property type="entry name" value="BIOTINYL_LIPOYL"/>
    <property type="match status" value="1"/>
</dbReference>
<accession>A0A7W2M4F4</accession>
<dbReference type="Pfam" id="PF00364">
    <property type="entry name" value="Biotin_lipoyl"/>
    <property type="match status" value="1"/>
</dbReference>
<dbReference type="PANTHER" id="PTHR45266">
    <property type="entry name" value="OXALOACETATE DECARBOXYLASE ALPHA CHAIN"/>
    <property type="match status" value="1"/>
</dbReference>
<proteinExistence type="predicted"/>
<dbReference type="CDD" id="cd06850">
    <property type="entry name" value="biotinyl_domain"/>
    <property type="match status" value="1"/>
</dbReference>
<sequence>MNKHYLLKVNGALELSVSNDDLKSLDAIKISDSKYHILQDGNSYNAEITDSNFNDKSYRVKINNNTYDIDIFSDLDQLIIALGFEIGNAKTVDKIIAPMPGLILEINVGVGDVVNENDPLLILEAMKMENVISSPRDGIIKSITVNKGDAVEKNQLLITFE</sequence>
<dbReference type="InterPro" id="IPR011053">
    <property type="entry name" value="Single_hybrid_motif"/>
</dbReference>
<dbReference type="SUPFAM" id="SSF51230">
    <property type="entry name" value="Single hybrid motif"/>
    <property type="match status" value="1"/>
</dbReference>
<gene>
    <name evidence="3" type="ORF">H3Z82_07295</name>
</gene>
<evidence type="ECO:0000313" key="4">
    <source>
        <dbReference type="Proteomes" id="UP000541857"/>
    </source>
</evidence>
<protein>
    <submittedName>
        <fullName evidence="3">Acetyl-CoA carboxylase biotin carboxyl carrier protein subunit</fullName>
    </submittedName>
</protein>
<evidence type="ECO:0000256" key="1">
    <source>
        <dbReference type="ARBA" id="ARBA00023267"/>
    </source>
</evidence>
<reference evidence="3 4" key="1">
    <citation type="submission" date="2020-07" db="EMBL/GenBank/DDBJ databases">
        <title>Bacterium isolated from marine sediment.</title>
        <authorList>
            <person name="Shang D."/>
        </authorList>
    </citation>
    <scope>NUCLEOTIDE SEQUENCE [LARGE SCALE GENOMIC DNA]</scope>
    <source>
        <strain evidence="3 4">F6074</strain>
    </source>
</reference>
<keyword evidence="4" id="KW-1185">Reference proteome</keyword>
<dbReference type="RefSeq" id="WP_182204247.1">
    <property type="nucleotide sequence ID" value="NZ_JACGLT010000004.1"/>
</dbReference>
<comment type="caution">
    <text evidence="3">The sequence shown here is derived from an EMBL/GenBank/DDBJ whole genome shotgun (WGS) entry which is preliminary data.</text>
</comment>
<dbReference type="PROSITE" id="PS00188">
    <property type="entry name" value="BIOTIN"/>
    <property type="match status" value="1"/>
</dbReference>
<name>A0A7W2M4F4_9FLAO</name>
<dbReference type="InterPro" id="IPR001882">
    <property type="entry name" value="Biotin_BS"/>
</dbReference>